<evidence type="ECO:0000313" key="2">
    <source>
        <dbReference type="EMBL" id="SIT08529.1"/>
    </source>
</evidence>
<feature type="compositionally biased region" description="Basic residues" evidence="1">
    <location>
        <begin position="7"/>
        <end position="16"/>
    </location>
</feature>
<keyword evidence="3" id="KW-1185">Reference proteome</keyword>
<feature type="region of interest" description="Disordered" evidence="1">
    <location>
        <begin position="1"/>
        <end position="24"/>
    </location>
</feature>
<dbReference type="Proteomes" id="UP000185678">
    <property type="component" value="Unassembled WGS sequence"/>
</dbReference>
<name>A0A1N7PDR6_9PROT</name>
<evidence type="ECO:0000256" key="1">
    <source>
        <dbReference type="SAM" id="MobiDB-lite"/>
    </source>
</evidence>
<gene>
    <name evidence="2" type="ORF">SAMN05421779_106235</name>
</gene>
<dbReference type="AlphaFoldDB" id="A0A1N7PDR6"/>
<dbReference type="RefSeq" id="WP_076401534.1">
    <property type="nucleotide sequence ID" value="NZ_FTOA01000006.1"/>
</dbReference>
<dbReference type="EMBL" id="FTOA01000006">
    <property type="protein sequence ID" value="SIT08529.1"/>
    <property type="molecule type" value="Genomic_DNA"/>
</dbReference>
<sequence length="269" mass="30142">MHSVPKPAHRKRKRKPTAPDIPPALRRRAESLGLHAPTASDLTRLRLDQSFDSALMMLAWIHTPLGQRHRRMITLPSGETVPLITDEMINAAELYRTTHRAWQHLNTMPSRHTTSSWNALDQTTHGRSTTPEASEGRQVYIGRLWRQAQNALSACQAPTLVLRCLDDVVLDNTASPLLLDRPVALLALRRGLEALCAIFRTAPRPCAPRTKGFAPPGEDITQAILQARKDGLSYADIQARLTDQFGDQAPSKTWIYGYLKRQVRLQDTA</sequence>
<organism evidence="2 3">
    <name type="scientific">Insolitispirillum peregrinum</name>
    <dbReference type="NCBI Taxonomy" id="80876"/>
    <lineage>
        <taxon>Bacteria</taxon>
        <taxon>Pseudomonadati</taxon>
        <taxon>Pseudomonadota</taxon>
        <taxon>Alphaproteobacteria</taxon>
        <taxon>Rhodospirillales</taxon>
        <taxon>Novispirillaceae</taxon>
        <taxon>Insolitispirillum</taxon>
    </lineage>
</organism>
<protein>
    <submittedName>
        <fullName evidence="2">Uncharacterized protein</fullName>
    </submittedName>
</protein>
<proteinExistence type="predicted"/>
<reference evidence="2 3" key="1">
    <citation type="submission" date="2017-01" db="EMBL/GenBank/DDBJ databases">
        <authorList>
            <person name="Mah S.A."/>
            <person name="Swanson W.J."/>
            <person name="Moy G.W."/>
            <person name="Vacquier V.D."/>
        </authorList>
    </citation>
    <scope>NUCLEOTIDE SEQUENCE [LARGE SCALE GENOMIC DNA]</scope>
    <source>
        <strain evidence="2 3">DSM 11589</strain>
    </source>
</reference>
<accession>A0A1N7PDR6</accession>
<evidence type="ECO:0000313" key="3">
    <source>
        <dbReference type="Proteomes" id="UP000185678"/>
    </source>
</evidence>